<protein>
    <recommendedName>
        <fullName evidence="6">Sigma-54 factor interaction domain-containing protein</fullName>
    </recommendedName>
</protein>
<evidence type="ECO:0000256" key="3">
    <source>
        <dbReference type="ARBA" id="ARBA00023015"/>
    </source>
</evidence>
<proteinExistence type="predicted"/>
<keyword evidence="5" id="KW-0804">Transcription</keyword>
<keyword evidence="4" id="KW-0238">DNA-binding</keyword>
<dbReference type="InterPro" id="IPR058031">
    <property type="entry name" value="AAA_lid_NorR"/>
</dbReference>
<keyword evidence="2" id="KW-0067">ATP-binding</keyword>
<dbReference type="PANTHER" id="PTHR32071">
    <property type="entry name" value="TRANSCRIPTIONAL REGULATORY PROTEIN"/>
    <property type="match status" value="1"/>
</dbReference>
<evidence type="ECO:0000256" key="4">
    <source>
        <dbReference type="ARBA" id="ARBA00023125"/>
    </source>
</evidence>
<evidence type="ECO:0000259" key="6">
    <source>
        <dbReference type="PROSITE" id="PS50045"/>
    </source>
</evidence>
<dbReference type="SUPFAM" id="SSF52540">
    <property type="entry name" value="P-loop containing nucleoside triphosphate hydrolases"/>
    <property type="match status" value="1"/>
</dbReference>
<evidence type="ECO:0000313" key="8">
    <source>
        <dbReference type="Proteomes" id="UP000050975"/>
    </source>
</evidence>
<dbReference type="CDD" id="cd00009">
    <property type="entry name" value="AAA"/>
    <property type="match status" value="1"/>
</dbReference>
<dbReference type="SUPFAM" id="SSF55781">
    <property type="entry name" value="GAF domain-like"/>
    <property type="match status" value="1"/>
</dbReference>
<dbReference type="InterPro" id="IPR003018">
    <property type="entry name" value="GAF"/>
</dbReference>
<accession>A0A0S8JVQ9</accession>
<dbReference type="InterPro" id="IPR029016">
    <property type="entry name" value="GAF-like_dom_sf"/>
</dbReference>
<keyword evidence="3" id="KW-0805">Transcription regulation</keyword>
<dbReference type="Gene3D" id="3.30.450.40">
    <property type="match status" value="1"/>
</dbReference>
<dbReference type="SMART" id="SM00382">
    <property type="entry name" value="AAA"/>
    <property type="match status" value="1"/>
</dbReference>
<dbReference type="InterPro" id="IPR009057">
    <property type="entry name" value="Homeodomain-like_sf"/>
</dbReference>
<feature type="domain" description="Sigma-54 factor interaction" evidence="6">
    <location>
        <begin position="187"/>
        <end position="416"/>
    </location>
</feature>
<dbReference type="InterPro" id="IPR002197">
    <property type="entry name" value="HTH_Fis"/>
</dbReference>
<dbReference type="GO" id="GO:0043565">
    <property type="term" value="F:sequence-specific DNA binding"/>
    <property type="evidence" value="ECO:0007669"/>
    <property type="project" value="InterPro"/>
</dbReference>
<evidence type="ECO:0000256" key="2">
    <source>
        <dbReference type="ARBA" id="ARBA00022840"/>
    </source>
</evidence>
<dbReference type="SMART" id="SM00065">
    <property type="entry name" value="GAF"/>
    <property type="match status" value="1"/>
</dbReference>
<dbReference type="InterPro" id="IPR002078">
    <property type="entry name" value="Sigma_54_int"/>
</dbReference>
<dbReference type="InterPro" id="IPR025662">
    <property type="entry name" value="Sigma_54_int_dom_ATP-bd_1"/>
</dbReference>
<dbReference type="Pfam" id="PF01590">
    <property type="entry name" value="GAF"/>
    <property type="match status" value="1"/>
</dbReference>
<evidence type="ECO:0000256" key="5">
    <source>
        <dbReference type="ARBA" id="ARBA00023163"/>
    </source>
</evidence>
<dbReference type="GO" id="GO:0005524">
    <property type="term" value="F:ATP binding"/>
    <property type="evidence" value="ECO:0007669"/>
    <property type="project" value="UniProtKB-KW"/>
</dbReference>
<dbReference type="PROSITE" id="PS00676">
    <property type="entry name" value="SIGMA54_INTERACT_2"/>
    <property type="match status" value="1"/>
</dbReference>
<reference evidence="7 8" key="1">
    <citation type="journal article" date="2015" name="Microbiome">
        <title>Genomic resolution of linkages in carbon, nitrogen, and sulfur cycling among widespread estuary sediment bacteria.</title>
        <authorList>
            <person name="Baker B.J."/>
            <person name="Lazar C.S."/>
            <person name="Teske A.P."/>
            <person name="Dick G.J."/>
        </authorList>
    </citation>
    <scope>NUCLEOTIDE SEQUENCE [LARGE SCALE GENOMIC DNA]</scope>
    <source>
        <strain evidence="7">SM1_77</strain>
    </source>
</reference>
<keyword evidence="1" id="KW-0547">Nucleotide-binding</keyword>
<dbReference type="Gene3D" id="1.10.8.60">
    <property type="match status" value="1"/>
</dbReference>
<dbReference type="AlphaFoldDB" id="A0A0S8JVQ9"/>
<dbReference type="Gene3D" id="3.40.50.300">
    <property type="entry name" value="P-loop containing nucleotide triphosphate hydrolases"/>
    <property type="match status" value="1"/>
</dbReference>
<sequence>MNLSQERLMALFEVNHKIHRIKDLQTLLAEILNSAISNIGAERGLLILTDEAGENYRTVASKSLKDEDIRFSRSIVRETLERKKTLLSPDIDENVGFKDKDSVRELHILSFICVPLIVPEATRPLGTLYVDQRIGKKAFAQEDVAFLEAFANLAAVAINNTSLVQTIIAENIRLHKEIESKYEFPSVIGNSKPMQEVFEKMQHVLNDNCTILLTGESGSGKEVIAKAIHYKGNRKLKPFLAINCGALPETLLEAELFGSVRGAFTGAVDKPGLFQAAHGGTLFLDEIQHTSEAMQIKLLRVLQDKEIRRVGGTTSHKVDVRLICATNEDLREAIKKGSFRQDFYYRINVITINIPPLRARREDIPMLAQHFLEKHATEKRKSFRGFERKALDALAKYDWTENNVRELENEIERMVIYAKKGSTIQLGDLSEKVRVALPTATYSTSGTLDTKRAPPTYAELEKEYIKTLLSQVAGNQTEAAKIMGIPRTTLRGKMKKLGLTK</sequence>
<dbReference type="Pfam" id="PF00158">
    <property type="entry name" value="Sigma54_activat"/>
    <property type="match status" value="1"/>
</dbReference>
<evidence type="ECO:0000313" key="7">
    <source>
        <dbReference type="EMBL" id="KPL13602.1"/>
    </source>
</evidence>
<dbReference type="InterPro" id="IPR003593">
    <property type="entry name" value="AAA+_ATPase"/>
</dbReference>
<dbReference type="PROSITE" id="PS00675">
    <property type="entry name" value="SIGMA54_INTERACT_1"/>
    <property type="match status" value="1"/>
</dbReference>
<dbReference type="PANTHER" id="PTHR32071:SF113">
    <property type="entry name" value="ALGINATE BIOSYNTHESIS TRANSCRIPTIONAL REGULATORY PROTEIN ALGB"/>
    <property type="match status" value="1"/>
</dbReference>
<dbReference type="GO" id="GO:0006355">
    <property type="term" value="P:regulation of DNA-templated transcription"/>
    <property type="evidence" value="ECO:0007669"/>
    <property type="project" value="InterPro"/>
</dbReference>
<dbReference type="InterPro" id="IPR027417">
    <property type="entry name" value="P-loop_NTPase"/>
</dbReference>
<gene>
    <name evidence="7" type="ORF">AMJ74_04965</name>
</gene>
<dbReference type="SUPFAM" id="SSF46689">
    <property type="entry name" value="Homeodomain-like"/>
    <property type="match status" value="1"/>
</dbReference>
<dbReference type="PROSITE" id="PS50045">
    <property type="entry name" value="SIGMA54_INTERACT_4"/>
    <property type="match status" value="1"/>
</dbReference>
<dbReference type="FunFam" id="3.40.50.300:FF:000006">
    <property type="entry name" value="DNA-binding transcriptional regulator NtrC"/>
    <property type="match status" value="1"/>
</dbReference>
<name>A0A0S8JVQ9_UNCW3</name>
<dbReference type="Pfam" id="PF02954">
    <property type="entry name" value="HTH_8"/>
    <property type="match status" value="1"/>
</dbReference>
<evidence type="ECO:0000256" key="1">
    <source>
        <dbReference type="ARBA" id="ARBA00022741"/>
    </source>
</evidence>
<dbReference type="EMBL" id="LJVE01000094">
    <property type="protein sequence ID" value="KPL13602.1"/>
    <property type="molecule type" value="Genomic_DNA"/>
</dbReference>
<dbReference type="Pfam" id="PF25601">
    <property type="entry name" value="AAA_lid_14"/>
    <property type="match status" value="1"/>
</dbReference>
<dbReference type="Proteomes" id="UP000050975">
    <property type="component" value="Unassembled WGS sequence"/>
</dbReference>
<dbReference type="Gene3D" id="1.10.10.60">
    <property type="entry name" value="Homeodomain-like"/>
    <property type="match status" value="1"/>
</dbReference>
<organism evidence="7 8">
    <name type="scientific">candidate division WOR_3 bacterium SM1_77</name>
    <dbReference type="NCBI Taxonomy" id="1703778"/>
    <lineage>
        <taxon>Bacteria</taxon>
        <taxon>Bacteria division WOR-3</taxon>
    </lineage>
</organism>
<comment type="caution">
    <text evidence="7">The sequence shown here is derived from an EMBL/GenBank/DDBJ whole genome shotgun (WGS) entry which is preliminary data.</text>
</comment>
<dbReference type="InterPro" id="IPR025943">
    <property type="entry name" value="Sigma_54_int_dom_ATP-bd_2"/>
</dbReference>
<dbReference type="PRINTS" id="PR01590">
    <property type="entry name" value="HTHFIS"/>
</dbReference>